<evidence type="ECO:0000313" key="1">
    <source>
        <dbReference type="EMBL" id="MPM40324.1"/>
    </source>
</evidence>
<accession>A0A644ZRU1</accession>
<proteinExistence type="predicted"/>
<dbReference type="EMBL" id="VSSQ01008959">
    <property type="protein sequence ID" value="MPM40324.1"/>
    <property type="molecule type" value="Genomic_DNA"/>
</dbReference>
<sequence length="148" mass="17967">MIALSVANSRMKDFYDIYTLLNTNNFDGRKLQEAVFQTLQRRHTILEKENVIFTEEFIQDESRNRLWQSFLRKINITELEFSEVMKHIEEFLKPIYDFIINEEEFFMEWDYTNKKWFKDLREREVAVGQGIDNTVGREFESSPPHQKN</sequence>
<dbReference type="Pfam" id="PF08843">
    <property type="entry name" value="AbiEii"/>
    <property type="match status" value="1"/>
</dbReference>
<name>A0A644ZRU1_9ZZZZ</name>
<gene>
    <name evidence="1" type="ORF">SDC9_86964</name>
</gene>
<comment type="caution">
    <text evidence="1">The sequence shown here is derived from an EMBL/GenBank/DDBJ whole genome shotgun (WGS) entry which is preliminary data.</text>
</comment>
<reference evidence="1" key="1">
    <citation type="submission" date="2019-08" db="EMBL/GenBank/DDBJ databases">
        <authorList>
            <person name="Kucharzyk K."/>
            <person name="Murdoch R.W."/>
            <person name="Higgins S."/>
            <person name="Loffler F."/>
        </authorList>
    </citation>
    <scope>NUCLEOTIDE SEQUENCE</scope>
</reference>
<protein>
    <submittedName>
        <fullName evidence="1">Uncharacterized protein</fullName>
    </submittedName>
</protein>
<dbReference type="AlphaFoldDB" id="A0A644ZRU1"/>
<organism evidence="1">
    <name type="scientific">bioreactor metagenome</name>
    <dbReference type="NCBI Taxonomy" id="1076179"/>
    <lineage>
        <taxon>unclassified sequences</taxon>
        <taxon>metagenomes</taxon>
        <taxon>ecological metagenomes</taxon>
    </lineage>
</organism>
<dbReference type="InterPro" id="IPR014942">
    <property type="entry name" value="AbiEii"/>
</dbReference>